<dbReference type="Proteomes" id="UP001172737">
    <property type="component" value="Unassembled WGS sequence"/>
</dbReference>
<dbReference type="GO" id="GO:0016301">
    <property type="term" value="F:kinase activity"/>
    <property type="evidence" value="ECO:0007669"/>
    <property type="project" value="UniProtKB-KW"/>
</dbReference>
<keyword evidence="2" id="KW-0547">Nucleotide-binding</keyword>
<dbReference type="Gene3D" id="3.40.50.10240">
    <property type="entry name" value="Thiamin pyrophosphokinase, catalytic domain"/>
    <property type="match status" value="1"/>
</dbReference>
<protein>
    <submittedName>
        <fullName evidence="5">Cytokinetic ring protein SteA</fullName>
    </submittedName>
</protein>
<name>A0AAW7M6H3_9MICO</name>
<accession>A0AAW7M6H3</accession>
<dbReference type="InterPro" id="IPR047795">
    <property type="entry name" value="Put_SteA-like"/>
</dbReference>
<keyword evidence="4" id="KW-0067">ATP-binding</keyword>
<reference evidence="5" key="1">
    <citation type="submission" date="2023-06" db="EMBL/GenBank/DDBJ databases">
        <title>Sysu t00039.</title>
        <authorList>
            <person name="Gao L."/>
            <person name="Fang B.-Z."/>
            <person name="Li W.-J."/>
        </authorList>
    </citation>
    <scope>NUCLEOTIDE SEQUENCE</scope>
    <source>
        <strain evidence="5">SYSU T00039</strain>
    </source>
</reference>
<sequence>MTPLPTVSGTARVDSSPLALARRLRQGDVAIIDALDLDRRAAQALLARQPAAVVNAQASLSGRLPHTGSLVLLEAGIPVVDAVGEEVLAFHEGDRVTIEGGRVTAGDTALEGNRLTSEAAHELRAAAAADLPVHVGAFAANTLEVLARESALLLDGTGLPELRLPVAGRAVVVVAPGFAGDPVLSRFARERRPLVIGIGEGADAARAAGLAPRIVLGDIDTVAEDTLARANQVIIHDPRGHDAGRARAQAIGLTHDTSDAGIASEDLAILAAHAAGATVIVVAGGRTGLLDHVEDRTGDAAGALLARLAASGTVVDADVLGPLYRHRYSAVAAWGPLVLATVALVLAAWGTPEGHDAMTGAWEWLSGLLEGAR</sequence>
<dbReference type="NCBIfam" id="NF040608">
    <property type="entry name" value="division_SteA"/>
    <property type="match status" value="1"/>
</dbReference>
<evidence type="ECO:0000256" key="2">
    <source>
        <dbReference type="ARBA" id="ARBA00022741"/>
    </source>
</evidence>
<evidence type="ECO:0000313" key="6">
    <source>
        <dbReference type="Proteomes" id="UP001172737"/>
    </source>
</evidence>
<evidence type="ECO:0000313" key="5">
    <source>
        <dbReference type="EMBL" id="MDN4488987.1"/>
    </source>
</evidence>
<keyword evidence="3" id="KW-0418">Kinase</keyword>
<proteinExistence type="predicted"/>
<evidence type="ECO:0000256" key="3">
    <source>
        <dbReference type="ARBA" id="ARBA00022777"/>
    </source>
</evidence>
<comment type="caution">
    <text evidence="5">The sequence shown here is derived from an EMBL/GenBank/DDBJ whole genome shotgun (WGS) entry which is preliminary data.</text>
</comment>
<dbReference type="RefSeq" id="WP_301121683.1">
    <property type="nucleotide sequence ID" value="NZ_JAUHPX010000009.1"/>
</dbReference>
<dbReference type="GO" id="GO:0009229">
    <property type="term" value="P:thiamine diphosphate biosynthetic process"/>
    <property type="evidence" value="ECO:0007669"/>
    <property type="project" value="InterPro"/>
</dbReference>
<evidence type="ECO:0000256" key="1">
    <source>
        <dbReference type="ARBA" id="ARBA00022679"/>
    </source>
</evidence>
<dbReference type="GO" id="GO:0004788">
    <property type="term" value="F:thiamine diphosphokinase activity"/>
    <property type="evidence" value="ECO:0007669"/>
    <property type="project" value="InterPro"/>
</dbReference>
<organism evidence="5 6">
    <name type="scientific">Demequina lignilytica</name>
    <dbReference type="NCBI Taxonomy" id="3051663"/>
    <lineage>
        <taxon>Bacteria</taxon>
        <taxon>Bacillati</taxon>
        <taxon>Actinomycetota</taxon>
        <taxon>Actinomycetes</taxon>
        <taxon>Micrococcales</taxon>
        <taxon>Demequinaceae</taxon>
        <taxon>Demequina</taxon>
    </lineage>
</organism>
<dbReference type="EMBL" id="JAUHPX010000009">
    <property type="protein sequence ID" value="MDN4488987.1"/>
    <property type="molecule type" value="Genomic_DNA"/>
</dbReference>
<dbReference type="SUPFAM" id="SSF63999">
    <property type="entry name" value="Thiamin pyrophosphokinase, catalytic domain"/>
    <property type="match status" value="1"/>
</dbReference>
<keyword evidence="1" id="KW-0808">Transferase</keyword>
<dbReference type="GO" id="GO:0005524">
    <property type="term" value="F:ATP binding"/>
    <property type="evidence" value="ECO:0007669"/>
    <property type="project" value="UniProtKB-KW"/>
</dbReference>
<evidence type="ECO:0000256" key="4">
    <source>
        <dbReference type="ARBA" id="ARBA00022840"/>
    </source>
</evidence>
<dbReference type="InterPro" id="IPR036759">
    <property type="entry name" value="TPK_catalytic_sf"/>
</dbReference>
<gene>
    <name evidence="5" type="primary">steA</name>
    <name evidence="5" type="ORF">QQX10_12500</name>
</gene>
<keyword evidence="6" id="KW-1185">Reference proteome</keyword>
<dbReference type="AlphaFoldDB" id="A0AAW7M6H3"/>